<dbReference type="PANTHER" id="PTHR24422:SF8">
    <property type="entry name" value="CHEMOTAXIS PROTEIN"/>
    <property type="match status" value="1"/>
</dbReference>
<dbReference type="eggNOG" id="COG1352">
    <property type="taxonomic scope" value="Bacteria"/>
</dbReference>
<feature type="region of interest" description="Disordered" evidence="1">
    <location>
        <begin position="1"/>
        <end position="25"/>
    </location>
</feature>
<dbReference type="HOGENOM" id="CLU_025854_1_0_4"/>
<feature type="compositionally biased region" description="Basic and acidic residues" evidence="1">
    <location>
        <begin position="1"/>
        <end position="13"/>
    </location>
</feature>
<keyword evidence="3" id="KW-0808">Transferase</keyword>
<dbReference type="Pfam" id="PF03705">
    <property type="entry name" value="CheR_N"/>
    <property type="match status" value="1"/>
</dbReference>
<dbReference type="GO" id="GO:0032259">
    <property type="term" value="P:methylation"/>
    <property type="evidence" value="ECO:0007669"/>
    <property type="project" value="UniProtKB-KW"/>
</dbReference>
<dbReference type="RefSeq" id="WP_022772422.1">
    <property type="nucleotide sequence ID" value="NC_022576.1"/>
</dbReference>
<dbReference type="KEGG" id="cbx:Cenrod_1264"/>
<dbReference type="PRINTS" id="PR00996">
    <property type="entry name" value="CHERMTFRASE"/>
</dbReference>
<dbReference type="InterPro" id="IPR029063">
    <property type="entry name" value="SAM-dependent_MTases_sf"/>
</dbReference>
<evidence type="ECO:0000256" key="1">
    <source>
        <dbReference type="SAM" id="MobiDB-lite"/>
    </source>
</evidence>
<keyword evidence="4" id="KW-1185">Reference proteome</keyword>
<keyword evidence="3" id="KW-0489">Methyltransferase</keyword>
<name>U5N778_9BURK</name>
<dbReference type="InterPro" id="IPR050903">
    <property type="entry name" value="Bact_Chemotaxis_MeTrfase"/>
</dbReference>
<dbReference type="Proteomes" id="UP000017184">
    <property type="component" value="Chromosome"/>
</dbReference>
<dbReference type="GO" id="GO:0008757">
    <property type="term" value="F:S-adenosylmethionine-dependent methyltransferase activity"/>
    <property type="evidence" value="ECO:0007669"/>
    <property type="project" value="InterPro"/>
</dbReference>
<evidence type="ECO:0000313" key="3">
    <source>
        <dbReference type="EMBL" id="AGX87356.1"/>
    </source>
</evidence>
<evidence type="ECO:0000313" key="4">
    <source>
        <dbReference type="Proteomes" id="UP000017184"/>
    </source>
</evidence>
<dbReference type="InterPro" id="IPR022641">
    <property type="entry name" value="CheR_N"/>
</dbReference>
<reference evidence="3 4" key="1">
    <citation type="journal article" date="2013" name="Genome Biol.">
        <title>Genomic analysis reveals key aspects of prokaryotic symbiosis in the phototrophic consortium "Chlorochromatium aggregatum".</title>
        <authorList>
            <person name="Liu Z."/>
            <person name="Muller J."/>
            <person name="Li T."/>
            <person name="Alvey R.M."/>
            <person name="Vogl K."/>
            <person name="Frigaard N.U."/>
            <person name="Rockwell N.C."/>
            <person name="Boyd E.S."/>
            <person name="Tomsho L.P."/>
            <person name="Schuster S.C."/>
            <person name="Henke P."/>
            <person name="Rohde M."/>
            <person name="Overmann J."/>
            <person name="Bryant D.A."/>
        </authorList>
    </citation>
    <scope>NUCLEOTIDE SEQUENCE [LARGE SCALE GENOMIC DNA]</scope>
    <source>
        <strain evidence="3">CR</strain>
    </source>
</reference>
<accession>U5N778</accession>
<dbReference type="STRING" id="946483.Cenrod_1264"/>
<dbReference type="EMBL" id="CP004885">
    <property type="protein sequence ID" value="AGX87356.1"/>
    <property type="molecule type" value="Genomic_DNA"/>
</dbReference>
<organism evidence="3 4">
    <name type="scientific">Candidatus Symbiobacter mobilis CR</name>
    <dbReference type="NCBI Taxonomy" id="946483"/>
    <lineage>
        <taxon>Bacteria</taxon>
        <taxon>Pseudomonadati</taxon>
        <taxon>Pseudomonadota</taxon>
        <taxon>Betaproteobacteria</taxon>
        <taxon>Burkholderiales</taxon>
        <taxon>Comamonadaceae</taxon>
    </lineage>
</organism>
<dbReference type="PANTHER" id="PTHR24422">
    <property type="entry name" value="CHEMOTAXIS PROTEIN METHYLTRANSFERASE"/>
    <property type="match status" value="1"/>
</dbReference>
<proteinExistence type="predicted"/>
<dbReference type="Gene3D" id="3.40.50.150">
    <property type="entry name" value="Vaccinia Virus protein VP39"/>
    <property type="match status" value="1"/>
</dbReference>
<dbReference type="SMART" id="SM00138">
    <property type="entry name" value="MeTrc"/>
    <property type="match status" value="1"/>
</dbReference>
<sequence length="295" mass="34010">MDNSHDSHDRPDGSNDPAPPGEEGEVERLEIELLFEAILRRYGRDFRNYAYDSARRRVLHRLQIERLPSLGAMQHSALHDRRLADRLMSDMSINVTEMFRDPVFFHTLREDVLPVLREEDHIKIWHAGCASGEEVYSMAILLMEAGLYERAKLYATDFNPAILEQARNGIFPLESMRRNVQNYQAAGGERDFSDYYHARYGGAAMEAHLKRNLVFSHHDLARDEPFGEMQAIICRNVLIYFNQSLKNRALQLFLDSLAPSGFLCLGSHEGLYFSALAQHFTIVSAEHRIYRKRPA</sequence>
<gene>
    <name evidence="3" type="primary">cheR-3</name>
    <name evidence="3" type="ORF">Cenrod_1264</name>
</gene>
<dbReference type="PROSITE" id="PS50123">
    <property type="entry name" value="CHER"/>
    <property type="match status" value="1"/>
</dbReference>
<dbReference type="PATRIC" id="fig|946483.4.peg.1271"/>
<dbReference type="OrthoDB" id="9816309at2"/>
<dbReference type="InterPro" id="IPR000780">
    <property type="entry name" value="CheR_MeTrfase"/>
</dbReference>
<protein>
    <submittedName>
        <fullName evidence="3">Chemotaxis methyltransferase CheR</fullName>
    </submittedName>
</protein>
<dbReference type="AlphaFoldDB" id="U5N778"/>
<dbReference type="Pfam" id="PF01739">
    <property type="entry name" value="CheR"/>
    <property type="match status" value="1"/>
</dbReference>
<evidence type="ECO:0000259" key="2">
    <source>
        <dbReference type="PROSITE" id="PS50123"/>
    </source>
</evidence>
<dbReference type="SUPFAM" id="SSF53335">
    <property type="entry name" value="S-adenosyl-L-methionine-dependent methyltransferases"/>
    <property type="match status" value="1"/>
</dbReference>
<feature type="domain" description="CheR-type methyltransferase" evidence="2">
    <location>
        <begin position="30"/>
        <end position="293"/>
    </location>
</feature>
<dbReference type="InterPro" id="IPR022642">
    <property type="entry name" value="CheR_C"/>
</dbReference>